<feature type="region of interest" description="Disordered" evidence="1">
    <location>
        <begin position="626"/>
        <end position="747"/>
    </location>
</feature>
<feature type="compositionally biased region" description="Low complexity" evidence="1">
    <location>
        <begin position="48"/>
        <end position="61"/>
    </location>
</feature>
<keyword evidence="2" id="KW-0472">Membrane</keyword>
<evidence type="ECO:0000256" key="2">
    <source>
        <dbReference type="SAM" id="Phobius"/>
    </source>
</evidence>
<organism evidence="4 5">
    <name type="scientific">Actinomadura barringtoniae</name>
    <dbReference type="NCBI Taxonomy" id="1427535"/>
    <lineage>
        <taxon>Bacteria</taxon>
        <taxon>Bacillati</taxon>
        <taxon>Actinomycetota</taxon>
        <taxon>Actinomycetes</taxon>
        <taxon>Streptosporangiales</taxon>
        <taxon>Thermomonosporaceae</taxon>
        <taxon>Actinomadura</taxon>
    </lineage>
</organism>
<feature type="compositionally biased region" description="Basic residues" evidence="1">
    <location>
        <begin position="713"/>
        <end position="722"/>
    </location>
</feature>
<evidence type="ECO:0008006" key="6">
    <source>
        <dbReference type="Google" id="ProtNLM"/>
    </source>
</evidence>
<reference evidence="4" key="1">
    <citation type="submission" date="2021-03" db="EMBL/GenBank/DDBJ databases">
        <authorList>
            <person name="Kanchanasin P."/>
            <person name="Saeng-In P."/>
            <person name="Phongsopitanun W."/>
            <person name="Yuki M."/>
            <person name="Kudo T."/>
            <person name="Ohkuma M."/>
            <person name="Tanasupawat S."/>
        </authorList>
    </citation>
    <scope>NUCLEOTIDE SEQUENCE</scope>
    <source>
        <strain evidence="4">GKU 128</strain>
    </source>
</reference>
<feature type="region of interest" description="Disordered" evidence="1">
    <location>
        <begin position="36"/>
        <end position="76"/>
    </location>
</feature>
<name>A0A939T3X0_9ACTN</name>
<keyword evidence="3" id="KW-0732">Signal</keyword>
<evidence type="ECO:0000313" key="4">
    <source>
        <dbReference type="EMBL" id="MBO2448718.1"/>
    </source>
</evidence>
<feature type="transmembrane region" description="Helical" evidence="2">
    <location>
        <begin position="331"/>
        <end position="354"/>
    </location>
</feature>
<feature type="transmembrane region" description="Helical" evidence="2">
    <location>
        <begin position="360"/>
        <end position="380"/>
    </location>
</feature>
<sequence>MRSRCRPEHRAITRIIQGATLVAVVALLVFVPSTAQAVPQPPTPTPTPSQATSPIQPANTPAAPPAPQDNKPRGDQLIDSMLGKQARLPGMQPLSHYDVGYSTGGWLGSFNPSAIMGWLTDIVFTVCRWMTAFASWAISYALTFGVADFLTEPAAKAASGFQQTVERLGLGWVFLVLAVAYAGWHALRGRAVHGVGEAAVSFLIATVLAGTLAAPASVLLGRDGMLGRTSDLSLALSDIALDPGHANHHGQPISAPLQAKLQHTLIAVPHQVLNWGQVLEGSKADPRCVAKYKDLLARGPWAQSDTPRDEMTAAGCGKLADFNKNGSANRLIVALMVQLAVLLACCLLVVMAFTVIGAQILLALLACFAPLALAAGILPGTGRQILIRWTTAGLRTLAGVVMSVLALSVIIMLAAAVLSSDADMPLIVRLGLLDVFLVVAFLLRKRLLEAGRRAATNLGHRLEQARIAGNHGRGLMPAGSAMAAAEAWGTGHQHSLGRRARSELRQVTRSHWADRNLARTIHRTANKGPDQRASQPLRQRLARTRTARTAKLAAKTTGLVLAATVGAPVYLPRASRTAKAASTAKSAALRRRLNQAKDTARNFGHEYSRNITAPARLAARIAVRNGRAQTNPTQEASPSSSPAPARSRSKIVQQAPPQPRSPRRTRTRSTPRPAAQPTSGRTTKTPPAAITLSPSGAHQTPEPSPANKPPKTGQRRRPRQGKPKMPTVKQTSRRPLPPADGDPRQDG</sequence>
<dbReference type="RefSeq" id="WP_208256379.1">
    <property type="nucleotide sequence ID" value="NZ_JAGEOJ010000006.1"/>
</dbReference>
<dbReference type="AlphaFoldDB" id="A0A939T3X0"/>
<evidence type="ECO:0000256" key="1">
    <source>
        <dbReference type="SAM" id="MobiDB-lite"/>
    </source>
</evidence>
<feature type="transmembrane region" description="Helical" evidence="2">
    <location>
        <begin position="392"/>
        <end position="418"/>
    </location>
</feature>
<gene>
    <name evidence="4" type="ORF">J4573_16570</name>
</gene>
<feature type="transmembrane region" description="Helical" evidence="2">
    <location>
        <begin position="129"/>
        <end position="147"/>
    </location>
</feature>
<feature type="compositionally biased region" description="Low complexity" evidence="1">
    <location>
        <begin position="636"/>
        <end position="646"/>
    </location>
</feature>
<accession>A0A939T3X0</accession>
<evidence type="ECO:0000313" key="5">
    <source>
        <dbReference type="Proteomes" id="UP000669179"/>
    </source>
</evidence>
<feature type="signal peptide" evidence="3">
    <location>
        <begin position="1"/>
        <end position="37"/>
    </location>
</feature>
<feature type="transmembrane region" description="Helical" evidence="2">
    <location>
        <begin position="199"/>
        <end position="220"/>
    </location>
</feature>
<feature type="transmembrane region" description="Helical" evidence="2">
    <location>
        <begin position="424"/>
        <end position="443"/>
    </location>
</feature>
<dbReference type="Proteomes" id="UP000669179">
    <property type="component" value="Unassembled WGS sequence"/>
</dbReference>
<evidence type="ECO:0000256" key="3">
    <source>
        <dbReference type="SAM" id="SignalP"/>
    </source>
</evidence>
<dbReference type="EMBL" id="JAGEOJ010000006">
    <property type="protein sequence ID" value="MBO2448718.1"/>
    <property type="molecule type" value="Genomic_DNA"/>
</dbReference>
<protein>
    <recommendedName>
        <fullName evidence="6">TrbL/VirB6 plasmid conjugal transfer protein</fullName>
    </recommendedName>
</protein>
<keyword evidence="5" id="KW-1185">Reference proteome</keyword>
<feature type="transmembrane region" description="Helical" evidence="2">
    <location>
        <begin position="168"/>
        <end position="187"/>
    </location>
</feature>
<keyword evidence="2" id="KW-1133">Transmembrane helix</keyword>
<comment type="caution">
    <text evidence="4">The sequence shown here is derived from an EMBL/GenBank/DDBJ whole genome shotgun (WGS) entry which is preliminary data.</text>
</comment>
<keyword evidence="2" id="KW-0812">Transmembrane</keyword>
<feature type="chain" id="PRO_5037782096" description="TrbL/VirB6 plasmid conjugal transfer protein" evidence="3">
    <location>
        <begin position="38"/>
        <end position="747"/>
    </location>
</feature>
<proteinExistence type="predicted"/>